<dbReference type="AlphaFoldDB" id="A0A7E5WBU3"/>
<dbReference type="PANTHER" id="PTHR10881:SF46">
    <property type="entry name" value="GOLGIN SUBFAMILY A MEMBER 2"/>
    <property type="match status" value="1"/>
</dbReference>
<reference evidence="6" key="1">
    <citation type="submission" date="2025-08" db="UniProtKB">
        <authorList>
            <consortium name="RefSeq"/>
        </authorList>
    </citation>
    <scope>IDENTIFICATION</scope>
</reference>
<dbReference type="FunCoup" id="A0A7E5WBU3">
    <property type="interactions" value="305"/>
</dbReference>
<sequence length="703" mass="81014">MEDRAAKLALARKKLKDHQEKKSFGIQKDDIDNSVATENAANCNVQSVPKGDEECFIHPDNKNSEVFETIGTVDMNTTKPIETDPSPPVPSSQTDINVTEILISNKRNLELQVHDLQSKLGQLELNHALVINEYKACNKKVHELENELKDINNKHLIVAQEISIKDAKISELSSVKSLLSEENSNLIEQLEFTKTLVSAKEAETNSLHSQLYNLQNQYDVILLQLQQLTNGSPDCQPNKKASHTENTEALTQKISNLEQQMSSLQKERDQMNLHYEHYVAELNEQLKAVMKKNEDLIREVDNLSNRENSLIEQISDMEIRIQNYKLDKYKIQENHDTDILKDLQDELNVTQEKLNKLKSEHEELQNQYSESIAKVKELSEVKETECNHENISLSKLNADMASDKVAAQRATEQNKKLKQDLQGLEDDFIKMSKDKLELTEKITAEKYLNRELTIKLSEVEEKAKEMQIKLKAKDDEMIRLQSSYRDMEKQCELLINLGKSSSTTVQETVDNSSTKGETETVNDDEEEEHLLNSNHKSLTEQIDDKNSLRLQKEDAMLKLQDRFLKIMGEVADLSDEKHRLEHIILQLQNETETICEYVALYQQQRSLLKRRDEERSAQLKVFQQECGKLQSELEELTGILARFADDKELASYFLTESKRKDMERVMTLLSNLKNNSLIDPRKKNIDFKNFYPCNCCSGKLIEV</sequence>
<protein>
    <submittedName>
        <fullName evidence="6">Golgin subfamily A member 2</fullName>
    </submittedName>
</protein>
<dbReference type="Proteomes" id="UP000322000">
    <property type="component" value="Chromosome 15"/>
</dbReference>
<dbReference type="InterPro" id="IPR043976">
    <property type="entry name" value="GOLGA_cons_dom"/>
</dbReference>
<evidence type="ECO:0000256" key="1">
    <source>
        <dbReference type="ARBA" id="ARBA00023054"/>
    </source>
</evidence>
<evidence type="ECO:0000313" key="5">
    <source>
        <dbReference type="Proteomes" id="UP000322000"/>
    </source>
</evidence>
<dbReference type="OrthoDB" id="5978643at2759"/>
<organism evidence="5 6">
    <name type="scientific">Trichoplusia ni</name>
    <name type="common">Cabbage looper</name>
    <dbReference type="NCBI Taxonomy" id="7111"/>
    <lineage>
        <taxon>Eukaryota</taxon>
        <taxon>Metazoa</taxon>
        <taxon>Ecdysozoa</taxon>
        <taxon>Arthropoda</taxon>
        <taxon>Hexapoda</taxon>
        <taxon>Insecta</taxon>
        <taxon>Pterygota</taxon>
        <taxon>Neoptera</taxon>
        <taxon>Endopterygota</taxon>
        <taxon>Lepidoptera</taxon>
        <taxon>Glossata</taxon>
        <taxon>Ditrysia</taxon>
        <taxon>Noctuoidea</taxon>
        <taxon>Noctuidae</taxon>
        <taxon>Plusiinae</taxon>
        <taxon>Trichoplusia</taxon>
    </lineage>
</organism>
<keyword evidence="5" id="KW-1185">Reference proteome</keyword>
<accession>A0A7E5WBU3</accession>
<dbReference type="GO" id="GO:0005801">
    <property type="term" value="C:cis-Golgi network"/>
    <property type="evidence" value="ECO:0007669"/>
    <property type="project" value="TreeGrafter"/>
</dbReference>
<evidence type="ECO:0000259" key="4">
    <source>
        <dbReference type="Pfam" id="PF15070"/>
    </source>
</evidence>
<dbReference type="RefSeq" id="XP_026738134.1">
    <property type="nucleotide sequence ID" value="XM_026882333.1"/>
</dbReference>
<feature type="domain" description="Golgin subfamily A conserved" evidence="4">
    <location>
        <begin position="257"/>
        <end position="482"/>
    </location>
</feature>
<dbReference type="GO" id="GO:0000137">
    <property type="term" value="C:Golgi cis cisterna"/>
    <property type="evidence" value="ECO:0007669"/>
    <property type="project" value="TreeGrafter"/>
</dbReference>
<dbReference type="InterPro" id="IPR024858">
    <property type="entry name" value="GOLGA"/>
</dbReference>
<dbReference type="InParanoid" id="A0A7E5WBU3"/>
<dbReference type="GeneID" id="113501252"/>
<evidence type="ECO:0000256" key="2">
    <source>
        <dbReference type="SAM" id="Coils"/>
    </source>
</evidence>
<dbReference type="Pfam" id="PF15070">
    <property type="entry name" value="GOLGA2L5"/>
    <property type="match status" value="2"/>
</dbReference>
<evidence type="ECO:0000313" key="6">
    <source>
        <dbReference type="RefSeq" id="XP_026738134.1"/>
    </source>
</evidence>
<feature type="region of interest" description="Disordered" evidence="3">
    <location>
        <begin position="504"/>
        <end position="528"/>
    </location>
</feature>
<evidence type="ECO:0000256" key="3">
    <source>
        <dbReference type="SAM" id="MobiDB-lite"/>
    </source>
</evidence>
<feature type="domain" description="Golgin subfamily A conserved" evidence="4">
    <location>
        <begin position="532"/>
        <end position="647"/>
    </location>
</feature>
<dbReference type="GO" id="GO:0007030">
    <property type="term" value="P:Golgi organization"/>
    <property type="evidence" value="ECO:0007669"/>
    <property type="project" value="TreeGrafter"/>
</dbReference>
<gene>
    <name evidence="6" type="primary">LOC113501252</name>
</gene>
<dbReference type="KEGG" id="tnl:113501252"/>
<proteinExistence type="predicted"/>
<feature type="coiled-coil region" evidence="2">
    <location>
        <begin position="240"/>
        <end position="490"/>
    </location>
</feature>
<name>A0A7E5WBU3_TRINI</name>
<keyword evidence="1 2" id="KW-0175">Coiled coil</keyword>
<dbReference type="PANTHER" id="PTHR10881">
    <property type="entry name" value="GOLGIN SUBFAMILY A MEMBER-RELATED"/>
    <property type="match status" value="1"/>
</dbReference>
<feature type="compositionally biased region" description="Polar residues" evidence="3">
    <location>
        <begin position="504"/>
        <end position="515"/>
    </location>
</feature>
<dbReference type="GO" id="GO:0032580">
    <property type="term" value="C:Golgi cisterna membrane"/>
    <property type="evidence" value="ECO:0007669"/>
    <property type="project" value="TreeGrafter"/>
</dbReference>
<feature type="coiled-coil region" evidence="2">
    <location>
        <begin position="106"/>
        <end position="161"/>
    </location>
</feature>